<dbReference type="SFLD" id="SFLDG01386">
    <property type="entry name" value="main_SPASM_domain-containing"/>
    <property type="match status" value="1"/>
</dbReference>
<dbReference type="Gene3D" id="3.20.20.70">
    <property type="entry name" value="Aldolase class I"/>
    <property type="match status" value="1"/>
</dbReference>
<organism evidence="6 7">
    <name type="scientific">Clostridium cibarium</name>
    <dbReference type="NCBI Taxonomy" id="2762247"/>
    <lineage>
        <taxon>Bacteria</taxon>
        <taxon>Bacillati</taxon>
        <taxon>Bacillota</taxon>
        <taxon>Clostridia</taxon>
        <taxon>Eubacteriales</taxon>
        <taxon>Clostridiaceae</taxon>
        <taxon>Clostridium</taxon>
    </lineage>
</organism>
<dbReference type="SFLD" id="SFLDG01067">
    <property type="entry name" value="SPASM/twitch_domain_containing"/>
    <property type="match status" value="1"/>
</dbReference>
<keyword evidence="4" id="KW-0411">Iron-sulfur</keyword>
<dbReference type="InterPro" id="IPR007197">
    <property type="entry name" value="rSAM"/>
</dbReference>
<sequence length="364" mass="41041">MGSDFNLAEYMSNGIENMVKGAMKASLKNPKETKFILKYSLSVKEAKKKRDNLQEKGENVPVFLISSITSSCNLFCKGCYARANKSCGEGSQKKQLSSERWKEIFNEAKDIGIPFIVLLGGEPLMRKDIIEKAAKVKNIMFPIFTNGIIFDENYLKLFDKSRNLLPMLSIEGDKSQTDNRRGEGTYDALIRLMDNLNRKGILYGVSVTVTRENINTVTGKDFFDGLYKKGCKILIFVEYVPVTEGTKYLAPTDNERSILEKGQQKLREEYKDSIFISFPGDEKYSEGCLAAGRGFFHINVDGSAEPCPFSPYSDTNLGNTSLRETLKSPLFRRLNETEMLVGEHYGGCLLFQKESDVKDLLNIK</sequence>
<evidence type="ECO:0000313" key="7">
    <source>
        <dbReference type="Proteomes" id="UP000627781"/>
    </source>
</evidence>
<gene>
    <name evidence="6" type="ORF">H9661_10215</name>
</gene>
<evidence type="ECO:0000256" key="2">
    <source>
        <dbReference type="ARBA" id="ARBA00022723"/>
    </source>
</evidence>
<feature type="domain" description="Radical SAM core" evidence="5">
    <location>
        <begin position="56"/>
        <end position="279"/>
    </location>
</feature>
<evidence type="ECO:0000256" key="4">
    <source>
        <dbReference type="ARBA" id="ARBA00023014"/>
    </source>
</evidence>
<dbReference type="InterPro" id="IPR013785">
    <property type="entry name" value="Aldolase_TIM"/>
</dbReference>
<keyword evidence="1" id="KW-0949">S-adenosyl-L-methionine</keyword>
<evidence type="ECO:0000256" key="3">
    <source>
        <dbReference type="ARBA" id="ARBA00023004"/>
    </source>
</evidence>
<name>A0ABR8PU95_9CLOT</name>
<dbReference type="RefSeq" id="WP_191768618.1">
    <property type="nucleotide sequence ID" value="NZ_JACSRA010000014.1"/>
</dbReference>
<dbReference type="EMBL" id="JACSRA010000014">
    <property type="protein sequence ID" value="MBD7911732.1"/>
    <property type="molecule type" value="Genomic_DNA"/>
</dbReference>
<evidence type="ECO:0000259" key="5">
    <source>
        <dbReference type="PROSITE" id="PS51918"/>
    </source>
</evidence>
<dbReference type="Proteomes" id="UP000627781">
    <property type="component" value="Unassembled WGS sequence"/>
</dbReference>
<proteinExistence type="predicted"/>
<dbReference type="Pfam" id="PF04055">
    <property type="entry name" value="Radical_SAM"/>
    <property type="match status" value="1"/>
</dbReference>
<dbReference type="PANTHER" id="PTHR43524">
    <property type="entry name" value="RADICAL SAM SUPERFAMILY PROTEIN"/>
    <property type="match status" value="1"/>
</dbReference>
<reference evidence="6 7" key="1">
    <citation type="submission" date="2020-08" db="EMBL/GenBank/DDBJ databases">
        <title>A Genomic Blueprint of the Chicken Gut Microbiome.</title>
        <authorList>
            <person name="Gilroy R."/>
            <person name="Ravi A."/>
            <person name="Getino M."/>
            <person name="Pursley I."/>
            <person name="Horton D.L."/>
            <person name="Alikhan N.-F."/>
            <person name="Baker D."/>
            <person name="Gharbi K."/>
            <person name="Hall N."/>
            <person name="Watson M."/>
            <person name="Adriaenssens E.M."/>
            <person name="Foster-Nyarko E."/>
            <person name="Jarju S."/>
            <person name="Secka A."/>
            <person name="Antonio M."/>
            <person name="Oren A."/>
            <person name="Chaudhuri R."/>
            <person name="La Ragione R.M."/>
            <person name="Hildebrand F."/>
            <person name="Pallen M.J."/>
        </authorList>
    </citation>
    <scope>NUCLEOTIDE SEQUENCE [LARGE SCALE GENOMIC DNA]</scope>
    <source>
        <strain evidence="6 7">Sa3CVN1</strain>
    </source>
</reference>
<evidence type="ECO:0000256" key="1">
    <source>
        <dbReference type="ARBA" id="ARBA00022691"/>
    </source>
</evidence>
<comment type="caution">
    <text evidence="6">The sequence shown here is derived from an EMBL/GenBank/DDBJ whole genome shotgun (WGS) entry which is preliminary data.</text>
</comment>
<keyword evidence="2" id="KW-0479">Metal-binding</keyword>
<dbReference type="SUPFAM" id="SSF102114">
    <property type="entry name" value="Radical SAM enzymes"/>
    <property type="match status" value="1"/>
</dbReference>
<dbReference type="InterPro" id="IPR058240">
    <property type="entry name" value="rSAM_sf"/>
</dbReference>
<dbReference type="PANTHER" id="PTHR43524:SF1">
    <property type="entry name" value="RADICAL SAM SUPERFAMILY PROTEIN"/>
    <property type="match status" value="1"/>
</dbReference>
<dbReference type="PROSITE" id="PS51918">
    <property type="entry name" value="RADICAL_SAM"/>
    <property type="match status" value="1"/>
</dbReference>
<dbReference type="SFLD" id="SFLDS00029">
    <property type="entry name" value="Radical_SAM"/>
    <property type="match status" value="1"/>
</dbReference>
<evidence type="ECO:0000313" key="6">
    <source>
        <dbReference type="EMBL" id="MBD7911732.1"/>
    </source>
</evidence>
<keyword evidence="7" id="KW-1185">Reference proteome</keyword>
<protein>
    <submittedName>
        <fullName evidence="6">Radical SAM protein</fullName>
    </submittedName>
</protein>
<keyword evidence="3" id="KW-0408">Iron</keyword>
<dbReference type="CDD" id="cd01335">
    <property type="entry name" value="Radical_SAM"/>
    <property type="match status" value="1"/>
</dbReference>
<accession>A0ABR8PU95</accession>